<evidence type="ECO:0000313" key="2">
    <source>
        <dbReference type="EMBL" id="MBE0459813.1"/>
    </source>
</evidence>
<proteinExistence type="predicted"/>
<comment type="caution">
    <text evidence="2">The sequence shown here is derived from an EMBL/GenBank/DDBJ whole genome shotgun (WGS) entry which is preliminary data.</text>
</comment>
<keyword evidence="3" id="KW-1185">Reference proteome</keyword>
<feature type="chain" id="PRO_5045675907" evidence="1">
    <location>
        <begin position="24"/>
        <end position="130"/>
    </location>
</feature>
<gene>
    <name evidence="2" type="ORF">EI167_20760</name>
</gene>
<accession>A0ABR9FSL5</accession>
<protein>
    <submittedName>
        <fullName evidence="2">Uncharacterized protein</fullName>
    </submittedName>
</protein>
<sequence>MKFNKKFLFPLFLVGIYAVPSQAAVSAFSRSNCYVPIAEVGWESLTWGWPQSSRATSSWHLRFGENRDSAHNLIAGDNWEVQWHSIASDSHGALGLTGKYEVRGKHWWGKSPGQYHYKNSYAIDCNLSEF</sequence>
<dbReference type="RefSeq" id="WP_192543133.1">
    <property type="nucleotide sequence ID" value="NZ_RRZA01000115.1"/>
</dbReference>
<keyword evidence="1" id="KW-0732">Signal</keyword>
<evidence type="ECO:0000313" key="3">
    <source>
        <dbReference type="Proteomes" id="UP000707245"/>
    </source>
</evidence>
<evidence type="ECO:0000256" key="1">
    <source>
        <dbReference type="SAM" id="SignalP"/>
    </source>
</evidence>
<organism evidence="2 3">
    <name type="scientific">Pseudoalteromonas prydzensis</name>
    <dbReference type="NCBI Taxonomy" id="182141"/>
    <lineage>
        <taxon>Bacteria</taxon>
        <taxon>Pseudomonadati</taxon>
        <taxon>Pseudomonadota</taxon>
        <taxon>Gammaproteobacteria</taxon>
        <taxon>Alteromonadales</taxon>
        <taxon>Pseudoalteromonadaceae</taxon>
        <taxon>Pseudoalteromonas</taxon>
    </lineage>
</organism>
<reference evidence="2 3" key="1">
    <citation type="submission" date="2020-07" db="EMBL/GenBank/DDBJ databases">
        <title>Halophilic bacteria isolated from french cheeses.</title>
        <authorList>
            <person name="Kothe C.I."/>
            <person name="Farah-Kraiem B."/>
            <person name="Renault P."/>
            <person name="Dridi B."/>
        </authorList>
    </citation>
    <scope>NUCLEOTIDE SEQUENCE [LARGE SCALE GENOMIC DNA]</scope>
    <source>
        <strain evidence="2 3">FME14</strain>
    </source>
</reference>
<dbReference type="Proteomes" id="UP000707245">
    <property type="component" value="Unassembled WGS sequence"/>
</dbReference>
<name>A0ABR9FSL5_9GAMM</name>
<feature type="signal peptide" evidence="1">
    <location>
        <begin position="1"/>
        <end position="23"/>
    </location>
</feature>
<dbReference type="EMBL" id="RRZA01000115">
    <property type="protein sequence ID" value="MBE0459813.1"/>
    <property type="molecule type" value="Genomic_DNA"/>
</dbReference>